<sequence length="234" mass="26481">MGKVLPGIFVAFENPKGGTGKSTLTAIFAGYIHANKGESGLTVGVVDIDDAQNTLGALRAFENQEEEYAEILNNDEYQVMNISSSDFINSIDFLKENFDIILVDFPGNLKQDGVIETLMMIDIIIIPFAPSKIELMHTISFYNYYKENILAKREKLGYKTVIKGLPNKVTPNLLEYKELLANQDNLPFDLLKNHVKESKVNFQRNLSTIIRNYNNTCNEFGEEVVQLLIDYIKQ</sequence>
<dbReference type="AlphaFoldDB" id="A0A5D3ECL7"/>
<dbReference type="InterPro" id="IPR015223">
    <property type="entry name" value="MipZ"/>
</dbReference>
<dbReference type="SUPFAM" id="SSF52540">
    <property type="entry name" value="P-loop containing nucleoside triphosphate hydrolases"/>
    <property type="match status" value="1"/>
</dbReference>
<organism evidence="1 2">
    <name type="scientific">Bacteroides pyogenes</name>
    <dbReference type="NCBI Taxonomy" id="310300"/>
    <lineage>
        <taxon>Bacteria</taxon>
        <taxon>Pseudomonadati</taxon>
        <taxon>Bacteroidota</taxon>
        <taxon>Bacteroidia</taxon>
        <taxon>Bacteroidales</taxon>
        <taxon>Bacteroidaceae</taxon>
        <taxon>Bacteroides</taxon>
    </lineage>
</organism>
<dbReference type="EMBL" id="VKLW01000023">
    <property type="protein sequence ID" value="TYK32815.1"/>
    <property type="molecule type" value="Genomic_DNA"/>
</dbReference>
<name>A0A5D3ECL7_9BACE</name>
<reference evidence="1 2" key="1">
    <citation type="submission" date="2019-07" db="EMBL/GenBank/DDBJ databases">
        <title>Draft Genome Sequences of Bacteroides pyogenes Strains Isolated from the Uterus Holstein Dairy Cows with Metritis.</title>
        <authorList>
            <person name="Cunha F."/>
            <person name="Galvao K.N."/>
            <person name="Jeon S.J."/>
            <person name="Jeong K.C."/>
        </authorList>
    </citation>
    <scope>NUCLEOTIDE SEQUENCE [LARGE SCALE GENOMIC DNA]</scope>
    <source>
        <strain evidence="1 2">KG-31</strain>
    </source>
</reference>
<keyword evidence="2" id="KW-1185">Reference proteome</keyword>
<gene>
    <name evidence="1" type="ORF">FNJ60_10415</name>
</gene>
<dbReference type="PANTHER" id="PTHR13696">
    <property type="entry name" value="P-LOOP CONTAINING NUCLEOSIDE TRIPHOSPHATE HYDROLASE"/>
    <property type="match status" value="1"/>
</dbReference>
<dbReference type="Gene3D" id="3.40.50.300">
    <property type="entry name" value="P-loop containing nucleotide triphosphate hydrolases"/>
    <property type="match status" value="1"/>
</dbReference>
<dbReference type="CDD" id="cd02042">
    <property type="entry name" value="ParAB_family"/>
    <property type="match status" value="1"/>
</dbReference>
<dbReference type="InterPro" id="IPR027417">
    <property type="entry name" value="P-loop_NTPase"/>
</dbReference>
<accession>A0A5D3ECL7</accession>
<protein>
    <submittedName>
        <fullName evidence="1">ParA family protein</fullName>
    </submittedName>
</protein>
<evidence type="ECO:0000313" key="1">
    <source>
        <dbReference type="EMBL" id="TYK32815.1"/>
    </source>
</evidence>
<comment type="caution">
    <text evidence="1">The sequence shown here is derived from an EMBL/GenBank/DDBJ whole genome shotgun (WGS) entry which is preliminary data.</text>
</comment>
<dbReference type="Proteomes" id="UP000324383">
    <property type="component" value="Unassembled WGS sequence"/>
</dbReference>
<dbReference type="RefSeq" id="WP_148730647.1">
    <property type="nucleotide sequence ID" value="NZ_VKLW01000023.1"/>
</dbReference>
<dbReference type="Pfam" id="PF09140">
    <property type="entry name" value="MipZ"/>
    <property type="match status" value="1"/>
</dbReference>
<evidence type="ECO:0000313" key="2">
    <source>
        <dbReference type="Proteomes" id="UP000324383"/>
    </source>
</evidence>
<dbReference type="PANTHER" id="PTHR13696:SF52">
    <property type="entry name" value="PARA FAMILY PROTEIN CT_582"/>
    <property type="match status" value="1"/>
</dbReference>
<dbReference type="InterPro" id="IPR050678">
    <property type="entry name" value="DNA_Partitioning_ATPase"/>
</dbReference>
<proteinExistence type="predicted"/>